<accession>A0A2P2QHE9</accession>
<organism evidence="1">
    <name type="scientific">Rhizophora mucronata</name>
    <name type="common">Asiatic mangrove</name>
    <dbReference type="NCBI Taxonomy" id="61149"/>
    <lineage>
        <taxon>Eukaryota</taxon>
        <taxon>Viridiplantae</taxon>
        <taxon>Streptophyta</taxon>
        <taxon>Embryophyta</taxon>
        <taxon>Tracheophyta</taxon>
        <taxon>Spermatophyta</taxon>
        <taxon>Magnoliopsida</taxon>
        <taxon>eudicotyledons</taxon>
        <taxon>Gunneridae</taxon>
        <taxon>Pentapetalae</taxon>
        <taxon>rosids</taxon>
        <taxon>fabids</taxon>
        <taxon>Malpighiales</taxon>
        <taxon>Rhizophoraceae</taxon>
        <taxon>Rhizophora</taxon>
    </lineage>
</organism>
<protein>
    <submittedName>
        <fullName evidence="1">Uncharacterized protein</fullName>
    </submittedName>
</protein>
<dbReference type="EMBL" id="GGEC01085935">
    <property type="protein sequence ID" value="MBX66419.1"/>
    <property type="molecule type" value="Transcribed_RNA"/>
</dbReference>
<dbReference type="AlphaFoldDB" id="A0A2P2QHE9"/>
<proteinExistence type="predicted"/>
<sequence length="41" mass="4345">MPLGGIIVECIPCIMAFAQSFSVHCDSPLTAYTCATTYVCS</sequence>
<evidence type="ECO:0000313" key="1">
    <source>
        <dbReference type="EMBL" id="MBX66419.1"/>
    </source>
</evidence>
<reference evidence="1" key="1">
    <citation type="submission" date="2018-02" db="EMBL/GenBank/DDBJ databases">
        <title>Rhizophora mucronata_Transcriptome.</title>
        <authorList>
            <person name="Meera S.P."/>
            <person name="Sreeshan A."/>
            <person name="Augustine A."/>
        </authorList>
    </citation>
    <scope>NUCLEOTIDE SEQUENCE</scope>
    <source>
        <tissue evidence="1">Leaf</tissue>
    </source>
</reference>
<name>A0A2P2QHE9_RHIMU</name>